<feature type="compositionally biased region" description="Basic and acidic residues" evidence="1">
    <location>
        <begin position="522"/>
        <end position="535"/>
    </location>
</feature>
<proteinExistence type="predicted"/>
<organism evidence="3">
    <name type="scientific">Chromera velia CCMP2878</name>
    <dbReference type="NCBI Taxonomy" id="1169474"/>
    <lineage>
        <taxon>Eukaryota</taxon>
        <taxon>Sar</taxon>
        <taxon>Alveolata</taxon>
        <taxon>Colpodellida</taxon>
        <taxon>Chromeraceae</taxon>
        <taxon>Chromera</taxon>
    </lineage>
</organism>
<dbReference type="EMBL" id="CDMZ01004963">
    <property type="protein sequence ID" value="CEM51497.1"/>
    <property type="molecule type" value="Genomic_DNA"/>
</dbReference>
<accession>A0A0G4I3G2</accession>
<evidence type="ECO:0000256" key="1">
    <source>
        <dbReference type="SAM" id="MobiDB-lite"/>
    </source>
</evidence>
<reference evidence="3" key="1">
    <citation type="submission" date="2014-11" db="EMBL/GenBank/DDBJ databases">
        <authorList>
            <person name="Otto D Thomas"/>
            <person name="Naeem Raeece"/>
        </authorList>
    </citation>
    <scope>NUCLEOTIDE SEQUENCE</scope>
</reference>
<protein>
    <submittedName>
        <fullName evidence="3">Uncharacterized protein</fullName>
    </submittedName>
</protein>
<feature type="transmembrane region" description="Helical" evidence="2">
    <location>
        <begin position="222"/>
        <end position="241"/>
    </location>
</feature>
<gene>
    <name evidence="3" type="ORF">Cvel_10662</name>
</gene>
<keyword evidence="2" id="KW-0472">Membrane</keyword>
<feature type="region of interest" description="Disordered" evidence="1">
    <location>
        <begin position="319"/>
        <end position="388"/>
    </location>
</feature>
<feature type="compositionally biased region" description="Basic and acidic residues" evidence="1">
    <location>
        <begin position="413"/>
        <end position="426"/>
    </location>
</feature>
<evidence type="ECO:0000313" key="3">
    <source>
        <dbReference type="EMBL" id="CEM51497.1"/>
    </source>
</evidence>
<keyword evidence="2" id="KW-0812">Transmembrane</keyword>
<name>A0A0G4I3G2_9ALVE</name>
<feature type="transmembrane region" description="Helical" evidence="2">
    <location>
        <begin position="130"/>
        <end position="149"/>
    </location>
</feature>
<feature type="compositionally biased region" description="Basic and acidic residues" evidence="1">
    <location>
        <begin position="461"/>
        <end position="472"/>
    </location>
</feature>
<feature type="region of interest" description="Disordered" evidence="1">
    <location>
        <begin position="413"/>
        <end position="601"/>
    </location>
</feature>
<feature type="compositionally biased region" description="Low complexity" evidence="1">
    <location>
        <begin position="338"/>
        <end position="349"/>
    </location>
</feature>
<evidence type="ECO:0000256" key="2">
    <source>
        <dbReference type="SAM" id="Phobius"/>
    </source>
</evidence>
<keyword evidence="2" id="KW-1133">Transmembrane helix</keyword>
<dbReference type="VEuPathDB" id="CryptoDB:Cvel_10662"/>
<dbReference type="AlphaFoldDB" id="A0A0G4I3G2"/>
<sequence>MSQPSRTIDRPAAADLSRGFQDDEFELGESGDRLIGQRAKVLSTLHRKFWLRFNPWWIQQKNIDDILATEEGNTCGLCGRYTEGTARLAAVCLNSYYIIRQFSLLIQFHDIIEGQFQDQKFVFSMFQAQVWVEFILLVILTGSLVFHCYKRDRWRTIASVIQISGISSLVFTPSFHFFRRFFQGLTVEEGGPPRWWQPFRERSARAVDSAVHKQRKARCAPLVVKWVLAGIVLPFAFLIPMCKFLQIYRTAPDGNPLQAGPLIDYIALVNQIAFLRDSPWRLKADQFLFRVFSWMPDLEERVVEREKFLRRVTERVLMEGLKGPSPSSQGDGGRRNGGPRSPAGSIGSPPAGPAGLGVGSAEKENKRESSANMSTVHQQQKEKQRGASSSYLCMGRGFILALTFGPEEHAKVAHYRDPETNRREPADATVEESVLPVGRGREGGSESSGQGHGGRRQSNRWKREREKEKEGGGRGPRASEGSPDLVDAAGGGPAPSGAGRERGSASTRPSAFRGTRARLHNRGGEERSGGDEEGRPASSRDPGGGRMLLSESDGPRPVPLASPELKGKRGDSGGFPMAAGGLIRGAGRPVGDPPDLELGLT</sequence>